<dbReference type="OrthoDB" id="5569088at2"/>
<protein>
    <submittedName>
        <fullName evidence="2">Uncharacterized protein</fullName>
    </submittedName>
</protein>
<comment type="caution">
    <text evidence="2">The sequence shown here is derived from an EMBL/GenBank/DDBJ whole genome shotgun (WGS) entry which is preliminary data.</text>
</comment>
<gene>
    <name evidence="2" type="ORF">CEY11_00270</name>
</gene>
<evidence type="ECO:0000256" key="1">
    <source>
        <dbReference type="SAM" id="SignalP"/>
    </source>
</evidence>
<evidence type="ECO:0000313" key="3">
    <source>
        <dbReference type="Proteomes" id="UP000214603"/>
    </source>
</evidence>
<name>A0A225MZ99_9BURK</name>
<dbReference type="EMBL" id="NJIH01000001">
    <property type="protein sequence ID" value="OWT66434.1"/>
    <property type="molecule type" value="Genomic_DNA"/>
</dbReference>
<sequence length="113" mass="12434">MTLPRYLAAAVFSLSMASAGVARAAPHPCAQDAVAQALKLLKFHVDGDTRAEVDDDVKVLHPFKNPANPKQKFDVLEVWGSVYKGQYRMHLIYAQMPGQCVLMGQEILEHASL</sequence>
<keyword evidence="1" id="KW-0732">Signal</keyword>
<feature type="chain" id="PRO_5012691498" evidence="1">
    <location>
        <begin position="25"/>
        <end position="113"/>
    </location>
</feature>
<reference evidence="3" key="1">
    <citation type="submission" date="2017-06" db="EMBL/GenBank/DDBJ databases">
        <title>Herbaspirillum phytohormonus sp. nov., isolated from the root nodule of Robinia pseudoacacia in lead-zinc mine.</title>
        <authorList>
            <person name="Fan M."/>
            <person name="Lin Y."/>
        </authorList>
    </citation>
    <scope>NUCLEOTIDE SEQUENCE [LARGE SCALE GENOMIC DNA]</scope>
    <source>
        <strain evidence="3">SC-089</strain>
    </source>
</reference>
<evidence type="ECO:0000313" key="2">
    <source>
        <dbReference type="EMBL" id="OWT66434.1"/>
    </source>
</evidence>
<organism evidence="2 3">
    <name type="scientific">Candidimonas nitroreducens</name>
    <dbReference type="NCBI Taxonomy" id="683354"/>
    <lineage>
        <taxon>Bacteria</taxon>
        <taxon>Pseudomonadati</taxon>
        <taxon>Pseudomonadota</taxon>
        <taxon>Betaproteobacteria</taxon>
        <taxon>Burkholderiales</taxon>
        <taxon>Alcaligenaceae</taxon>
        <taxon>Candidimonas</taxon>
    </lineage>
</organism>
<feature type="signal peptide" evidence="1">
    <location>
        <begin position="1"/>
        <end position="24"/>
    </location>
</feature>
<keyword evidence="3" id="KW-1185">Reference proteome</keyword>
<dbReference type="AlphaFoldDB" id="A0A225MZ99"/>
<accession>A0A225MZ99</accession>
<proteinExistence type="predicted"/>
<dbReference type="Proteomes" id="UP000214603">
    <property type="component" value="Unassembled WGS sequence"/>
</dbReference>